<evidence type="ECO:0000256" key="1">
    <source>
        <dbReference type="ARBA" id="ARBA00003767"/>
    </source>
</evidence>
<gene>
    <name evidence="18" type="ORF">UY3_08872</name>
</gene>
<feature type="domain" description="C2H2-type" evidence="16">
    <location>
        <begin position="608"/>
        <end position="635"/>
    </location>
</feature>
<feature type="domain" description="C2H2-type" evidence="16">
    <location>
        <begin position="440"/>
        <end position="467"/>
    </location>
</feature>
<keyword evidence="8" id="KW-0862">Zinc</keyword>
<keyword evidence="19" id="KW-1185">Reference proteome</keyword>
<feature type="domain" description="C2H2-type" evidence="16">
    <location>
        <begin position="468"/>
        <end position="495"/>
    </location>
</feature>
<dbReference type="SUPFAM" id="SSF109640">
    <property type="entry name" value="KRAB domain (Kruppel-associated box)"/>
    <property type="match status" value="2"/>
</dbReference>
<dbReference type="FunFam" id="3.30.160.60:FF:000295">
    <property type="entry name" value="zinc finger protein 19"/>
    <property type="match status" value="3"/>
</dbReference>
<keyword evidence="12" id="KW-0804">Transcription</keyword>
<feature type="domain" description="C2H2-type" evidence="16">
    <location>
        <begin position="496"/>
        <end position="523"/>
    </location>
</feature>
<evidence type="ECO:0000256" key="13">
    <source>
        <dbReference type="ARBA" id="ARBA00023242"/>
    </source>
</evidence>
<evidence type="ECO:0000256" key="12">
    <source>
        <dbReference type="ARBA" id="ARBA00023163"/>
    </source>
</evidence>
<evidence type="ECO:0000256" key="2">
    <source>
        <dbReference type="ARBA" id="ARBA00004123"/>
    </source>
</evidence>
<keyword evidence="13" id="KW-0539">Nucleus</keyword>
<keyword evidence="9" id="KW-0832">Ubl conjugation</keyword>
<evidence type="ECO:0000256" key="11">
    <source>
        <dbReference type="ARBA" id="ARBA00023125"/>
    </source>
</evidence>
<feature type="domain" description="C2H2-type" evidence="16">
    <location>
        <begin position="636"/>
        <end position="663"/>
    </location>
</feature>
<dbReference type="PROSITE" id="PS00028">
    <property type="entry name" value="ZINC_FINGER_C2H2_1"/>
    <property type="match status" value="10"/>
</dbReference>
<feature type="domain" description="KRAB" evidence="17">
    <location>
        <begin position="270"/>
        <end position="342"/>
    </location>
</feature>
<dbReference type="PANTHER" id="PTHR16515:SF66">
    <property type="entry name" value="C2H2-TYPE DOMAIN-CONTAINING PROTEIN"/>
    <property type="match status" value="1"/>
</dbReference>
<dbReference type="Gene3D" id="6.10.140.140">
    <property type="match status" value="2"/>
</dbReference>
<dbReference type="InterPro" id="IPR013087">
    <property type="entry name" value="Znf_C2H2_type"/>
</dbReference>
<sequence length="719" mass="80576">MAAVEPVQGSVTFEEVAVYFTKEEWSLLDPAQRALYRDVMQENYENVTSLELGSWRVAAVGQVPSSEGSPLPAAAQKAEILDSSHCSPAAQLWEQHRHQQQCRSLNLGDLTPTALSPCTLPLTVPSAPASEEPLDSYTNPAAEGTLLTATEPVEATASATWPGPEPPGAPLVGVEQLTSLPGGGPTEDSPSPDAVAAKPTIEPAPGIGLSTQMHWPGRQEKARKLLNFKFLFGQCGKLQVTMQSSSAEVIMMESQNRKRAPAWTKREGSVTFEEVAVYFTKEEWSLLDPAQRALYRDVMQENYENVTSLAGFPVSKPDVISQLEQRDEPWVSDLHGSEEREIPRGACTGEGKVNENEEPNPQPEEAEQVELHGALVQRSQLIVSRSHEQGKACKSQHRPERQQGTQPGREMGNSINYRGVYKDCKETRAQKRISLGDRNNTCTECGKSFSSHSHLTKHERIHTGARPYECCECGKSFTLSSHLIIHQRIHTGDRPYKCCECGRSFTDSSTLIRHERVHTGERPYECCECGKSFTQSSALVTHQRIHTGERPYECHKCGKSFSRSSTLITHQSIHTGERPYECCECGKSFSQSSSLITHQRIHTGERPYECCECRKSFSYRSDLVMHQRIHTGERPYKCCECRKTFSRRSHLITHQRIHTGERPYECCECGKNFRQLSALIRHQRIHTGERPYECCECGKNFRQSSALTAHQRIHTGKRP</sequence>
<dbReference type="SUPFAM" id="SSF57667">
    <property type="entry name" value="beta-beta-alpha zinc fingers"/>
    <property type="match status" value="6"/>
</dbReference>
<dbReference type="Proteomes" id="UP000031443">
    <property type="component" value="Unassembled WGS sequence"/>
</dbReference>
<evidence type="ECO:0000256" key="15">
    <source>
        <dbReference type="SAM" id="MobiDB-lite"/>
    </source>
</evidence>
<dbReference type="CDD" id="cd07765">
    <property type="entry name" value="KRAB_A-box"/>
    <property type="match status" value="2"/>
</dbReference>
<feature type="region of interest" description="Disordered" evidence="15">
    <location>
        <begin position="324"/>
        <end position="367"/>
    </location>
</feature>
<dbReference type="InterPro" id="IPR036051">
    <property type="entry name" value="KRAB_dom_sf"/>
</dbReference>
<name>M7C0R6_CHEMY</name>
<comment type="function">
    <text evidence="1">May be involved in transcriptional regulation.</text>
</comment>
<comment type="similarity">
    <text evidence="3">Belongs to the krueppel C2H2-type zinc-finger protein family.</text>
</comment>
<reference evidence="19" key="1">
    <citation type="journal article" date="2013" name="Nat. Genet.">
        <title>The draft genomes of soft-shell turtle and green sea turtle yield insights into the development and evolution of the turtle-specific body plan.</title>
        <authorList>
            <person name="Wang Z."/>
            <person name="Pascual-Anaya J."/>
            <person name="Zadissa A."/>
            <person name="Li W."/>
            <person name="Niimura Y."/>
            <person name="Huang Z."/>
            <person name="Li C."/>
            <person name="White S."/>
            <person name="Xiong Z."/>
            <person name="Fang D."/>
            <person name="Wang B."/>
            <person name="Ming Y."/>
            <person name="Chen Y."/>
            <person name="Zheng Y."/>
            <person name="Kuraku S."/>
            <person name="Pignatelli M."/>
            <person name="Herrero J."/>
            <person name="Beal K."/>
            <person name="Nozawa M."/>
            <person name="Li Q."/>
            <person name="Wang J."/>
            <person name="Zhang H."/>
            <person name="Yu L."/>
            <person name="Shigenobu S."/>
            <person name="Wang J."/>
            <person name="Liu J."/>
            <person name="Flicek P."/>
            <person name="Searle S."/>
            <person name="Wang J."/>
            <person name="Kuratani S."/>
            <person name="Yin Y."/>
            <person name="Aken B."/>
            <person name="Zhang G."/>
            <person name="Irie N."/>
        </authorList>
    </citation>
    <scope>NUCLEOTIDE SEQUENCE [LARGE SCALE GENOMIC DNA]</scope>
</reference>
<evidence type="ECO:0000256" key="9">
    <source>
        <dbReference type="ARBA" id="ARBA00022843"/>
    </source>
</evidence>
<feature type="region of interest" description="Disordered" evidence="15">
    <location>
        <begin position="386"/>
        <end position="416"/>
    </location>
</feature>
<evidence type="ECO:0000259" key="17">
    <source>
        <dbReference type="PROSITE" id="PS50805"/>
    </source>
</evidence>
<dbReference type="GO" id="GO:0008270">
    <property type="term" value="F:zinc ion binding"/>
    <property type="evidence" value="ECO:0007669"/>
    <property type="project" value="UniProtKB-KW"/>
</dbReference>
<proteinExistence type="inferred from homology"/>
<keyword evidence="11" id="KW-0238">DNA-binding</keyword>
<accession>M7C0R6</accession>
<feature type="domain" description="C2H2-type" evidence="16">
    <location>
        <begin position="524"/>
        <end position="551"/>
    </location>
</feature>
<feature type="domain" description="C2H2-type" evidence="16">
    <location>
        <begin position="664"/>
        <end position="691"/>
    </location>
</feature>
<dbReference type="FunFam" id="3.30.160.60:FF:002090">
    <property type="entry name" value="Zinc finger protein 473"/>
    <property type="match status" value="3"/>
</dbReference>
<dbReference type="Pfam" id="PF01352">
    <property type="entry name" value="KRAB"/>
    <property type="match status" value="2"/>
</dbReference>
<keyword evidence="10" id="KW-0805">Transcription regulation</keyword>
<evidence type="ECO:0000256" key="3">
    <source>
        <dbReference type="ARBA" id="ARBA00006991"/>
    </source>
</evidence>
<evidence type="ECO:0000259" key="16">
    <source>
        <dbReference type="PROSITE" id="PS50157"/>
    </source>
</evidence>
<keyword evidence="5" id="KW-0479">Metal-binding</keyword>
<feature type="compositionally biased region" description="Basic and acidic residues" evidence="15">
    <location>
        <begin position="324"/>
        <end position="343"/>
    </location>
</feature>
<feature type="domain" description="C2H2-type" evidence="16">
    <location>
        <begin position="580"/>
        <end position="607"/>
    </location>
</feature>
<evidence type="ECO:0000256" key="6">
    <source>
        <dbReference type="ARBA" id="ARBA00022737"/>
    </source>
</evidence>
<dbReference type="EMBL" id="KB534465">
    <property type="protein sequence ID" value="EMP33962.1"/>
    <property type="molecule type" value="Genomic_DNA"/>
</dbReference>
<dbReference type="Pfam" id="PF00096">
    <property type="entry name" value="zf-C2H2"/>
    <property type="match status" value="10"/>
</dbReference>
<feature type="compositionally biased region" description="Basic and acidic residues" evidence="15">
    <location>
        <begin position="386"/>
        <end position="401"/>
    </location>
</feature>
<dbReference type="SMART" id="SM00355">
    <property type="entry name" value="ZnF_C2H2"/>
    <property type="match status" value="10"/>
</dbReference>
<dbReference type="PROSITE" id="PS50805">
    <property type="entry name" value="KRAB"/>
    <property type="match status" value="2"/>
</dbReference>
<keyword evidence="4" id="KW-1017">Isopeptide bond</keyword>
<dbReference type="InterPro" id="IPR036236">
    <property type="entry name" value="Znf_C2H2_sf"/>
</dbReference>
<dbReference type="FunFam" id="3.30.160.60:FF:000247">
    <property type="entry name" value="Zinc finger protein 236"/>
    <property type="match status" value="1"/>
</dbReference>
<evidence type="ECO:0000256" key="8">
    <source>
        <dbReference type="ARBA" id="ARBA00022833"/>
    </source>
</evidence>
<feature type="domain" description="C2H2-type" evidence="16">
    <location>
        <begin position="552"/>
        <end position="579"/>
    </location>
</feature>
<dbReference type="GO" id="GO:0005634">
    <property type="term" value="C:nucleus"/>
    <property type="evidence" value="ECO:0007669"/>
    <property type="project" value="UniProtKB-SubCell"/>
</dbReference>
<comment type="subcellular location">
    <subcellularLocation>
        <location evidence="2">Nucleus</location>
    </subcellularLocation>
</comment>
<dbReference type="GO" id="GO:0006355">
    <property type="term" value="P:regulation of DNA-templated transcription"/>
    <property type="evidence" value="ECO:0007669"/>
    <property type="project" value="InterPro"/>
</dbReference>
<evidence type="ECO:0000313" key="19">
    <source>
        <dbReference type="Proteomes" id="UP000031443"/>
    </source>
</evidence>
<organism evidence="18 19">
    <name type="scientific">Chelonia mydas</name>
    <name type="common">Green sea-turtle</name>
    <name type="synonym">Chelonia agassizi</name>
    <dbReference type="NCBI Taxonomy" id="8469"/>
    <lineage>
        <taxon>Eukaryota</taxon>
        <taxon>Metazoa</taxon>
        <taxon>Chordata</taxon>
        <taxon>Craniata</taxon>
        <taxon>Vertebrata</taxon>
        <taxon>Euteleostomi</taxon>
        <taxon>Archelosauria</taxon>
        <taxon>Testudinata</taxon>
        <taxon>Testudines</taxon>
        <taxon>Cryptodira</taxon>
        <taxon>Durocryptodira</taxon>
        <taxon>Americhelydia</taxon>
        <taxon>Chelonioidea</taxon>
        <taxon>Cheloniidae</taxon>
        <taxon>Chelonia</taxon>
    </lineage>
</organism>
<evidence type="ECO:0000313" key="18">
    <source>
        <dbReference type="EMBL" id="EMP33962.1"/>
    </source>
</evidence>
<dbReference type="PANTHER" id="PTHR16515">
    <property type="entry name" value="PR DOMAIN ZINC FINGER PROTEIN"/>
    <property type="match status" value="1"/>
</dbReference>
<dbReference type="InterPro" id="IPR050331">
    <property type="entry name" value="Zinc_finger"/>
</dbReference>
<evidence type="ECO:0008006" key="20">
    <source>
        <dbReference type="Google" id="ProtNLM"/>
    </source>
</evidence>
<dbReference type="AlphaFoldDB" id="M7C0R6"/>
<evidence type="ECO:0000256" key="4">
    <source>
        <dbReference type="ARBA" id="ARBA00022499"/>
    </source>
</evidence>
<evidence type="ECO:0000256" key="10">
    <source>
        <dbReference type="ARBA" id="ARBA00023015"/>
    </source>
</evidence>
<feature type="domain" description="KRAB" evidence="17">
    <location>
        <begin position="11"/>
        <end position="85"/>
    </location>
</feature>
<dbReference type="InterPro" id="IPR001909">
    <property type="entry name" value="KRAB"/>
</dbReference>
<feature type="domain" description="C2H2-type" evidence="16">
    <location>
        <begin position="692"/>
        <end position="719"/>
    </location>
</feature>
<dbReference type="PROSITE" id="PS50157">
    <property type="entry name" value="ZINC_FINGER_C2H2_2"/>
    <property type="match status" value="10"/>
</dbReference>
<keyword evidence="7 14" id="KW-0863">Zinc-finger</keyword>
<evidence type="ECO:0000256" key="5">
    <source>
        <dbReference type="ARBA" id="ARBA00022723"/>
    </source>
</evidence>
<keyword evidence="6" id="KW-0677">Repeat</keyword>
<dbReference type="FunFam" id="3.30.160.60:FF:001437">
    <property type="entry name" value="Zinc finger protein 594"/>
    <property type="match status" value="2"/>
</dbReference>
<protein>
    <recommendedName>
        <fullName evidence="20">Zinc finger protein 3</fullName>
    </recommendedName>
</protein>
<evidence type="ECO:0000256" key="14">
    <source>
        <dbReference type="PROSITE-ProRule" id="PRU00042"/>
    </source>
</evidence>
<evidence type="ECO:0000256" key="7">
    <source>
        <dbReference type="ARBA" id="ARBA00022771"/>
    </source>
</evidence>
<dbReference type="SMART" id="SM00349">
    <property type="entry name" value="KRAB"/>
    <property type="match status" value="2"/>
</dbReference>
<dbReference type="FunFam" id="3.30.160.60:FF:000737">
    <property type="entry name" value="Zinc finger protein 565"/>
    <property type="match status" value="1"/>
</dbReference>
<dbReference type="GO" id="GO:0003677">
    <property type="term" value="F:DNA binding"/>
    <property type="evidence" value="ECO:0007669"/>
    <property type="project" value="UniProtKB-KW"/>
</dbReference>
<dbReference type="Gene3D" id="3.30.160.60">
    <property type="entry name" value="Classic Zinc Finger"/>
    <property type="match status" value="10"/>
</dbReference>